<proteinExistence type="evidence at transcript level"/>
<feature type="compositionally biased region" description="Low complexity" evidence="1">
    <location>
        <begin position="53"/>
        <end position="64"/>
    </location>
</feature>
<evidence type="ECO:0000256" key="1">
    <source>
        <dbReference type="SAM" id="MobiDB-lite"/>
    </source>
</evidence>
<evidence type="ECO:0008006" key="3">
    <source>
        <dbReference type="Google" id="ProtNLM"/>
    </source>
</evidence>
<organism evidence="2">
    <name type="scientific">Zea mays</name>
    <name type="common">Maize</name>
    <dbReference type="NCBI Taxonomy" id="4577"/>
    <lineage>
        <taxon>Eukaryota</taxon>
        <taxon>Viridiplantae</taxon>
        <taxon>Streptophyta</taxon>
        <taxon>Embryophyta</taxon>
        <taxon>Tracheophyta</taxon>
        <taxon>Spermatophyta</taxon>
        <taxon>Magnoliopsida</taxon>
        <taxon>Liliopsida</taxon>
        <taxon>Poales</taxon>
        <taxon>Poaceae</taxon>
        <taxon>PACMAD clade</taxon>
        <taxon>Panicoideae</taxon>
        <taxon>Andropogonodae</taxon>
        <taxon>Andropogoneae</taxon>
        <taxon>Tripsacinae</taxon>
        <taxon>Zea</taxon>
    </lineage>
</organism>
<feature type="region of interest" description="Disordered" evidence="1">
    <location>
        <begin position="1"/>
        <end position="93"/>
    </location>
</feature>
<dbReference type="InterPro" id="IPR013906">
    <property type="entry name" value="eIF3j"/>
</dbReference>
<dbReference type="ExpressionAtlas" id="C0PL59">
    <property type="expression patterns" value="baseline and differential"/>
</dbReference>
<dbReference type="PANTHER" id="PTHR21681">
    <property type="entry name" value="EUKARYOTIC TRANSLATION INITIATION FACTOR 3 SUBUNIT J"/>
    <property type="match status" value="1"/>
</dbReference>
<accession>C0PL59</accession>
<reference evidence="2" key="1">
    <citation type="journal article" date="2009" name="PLoS Genet.">
        <title>Sequencing, mapping, and analysis of 27,455 maize full-length cDNAs.</title>
        <authorList>
            <person name="Soderlund C."/>
            <person name="Descour A."/>
            <person name="Kudrna D."/>
            <person name="Bomhoff M."/>
            <person name="Boyd L."/>
            <person name="Currie J."/>
            <person name="Angelova A."/>
            <person name="Collura K."/>
            <person name="Wissotski M."/>
            <person name="Ashley E."/>
            <person name="Morrow D."/>
            <person name="Fernandes J."/>
            <person name="Walbot V."/>
            <person name="Yu Y."/>
        </authorList>
    </citation>
    <scope>NUCLEOTIDE SEQUENCE</scope>
    <source>
        <strain evidence="2">B73</strain>
    </source>
</reference>
<protein>
    <recommendedName>
        <fullName evidence="3">Eukaryotic translation initiation factor 3 subunit J</fullName>
    </recommendedName>
</protein>
<name>C0PL59_MAIZE</name>
<dbReference type="EMBL" id="BT069028">
    <property type="protein sequence ID" value="ACN35925.1"/>
    <property type="molecule type" value="mRNA"/>
</dbReference>
<dbReference type="GO" id="GO:0005852">
    <property type="term" value="C:eukaryotic translation initiation factor 3 complex"/>
    <property type="evidence" value="ECO:0007669"/>
    <property type="project" value="InterPro"/>
</dbReference>
<dbReference type="PANTHER" id="PTHR21681:SF0">
    <property type="entry name" value="EUKARYOTIC TRANSLATION INITIATION FACTOR 3 SUBUNIT J"/>
    <property type="match status" value="1"/>
</dbReference>
<dbReference type="Pfam" id="PF08597">
    <property type="entry name" value="eIF3_subunit"/>
    <property type="match status" value="1"/>
</dbReference>
<dbReference type="GO" id="GO:0003743">
    <property type="term" value="F:translation initiation factor activity"/>
    <property type="evidence" value="ECO:0007669"/>
    <property type="project" value="InterPro"/>
</dbReference>
<sequence>MEDWDSEEFQPVVPVVKAEPLKNQWADEDVEEDDVKESWEEEEEEEKPKPAPVEKVAAKPSTKAPAKKGKQQALTSAEEPDEPPLSPTSQKIRQQRLVEEADFKSTTELFAKRAVSKSH</sequence>
<evidence type="ECO:0000313" key="2">
    <source>
        <dbReference type="EMBL" id="ACN35925.1"/>
    </source>
</evidence>
<feature type="compositionally biased region" description="Acidic residues" evidence="1">
    <location>
        <begin position="26"/>
        <end position="45"/>
    </location>
</feature>
<dbReference type="AlphaFoldDB" id="C0PL59"/>